<feature type="region of interest" description="Disordered" evidence="3">
    <location>
        <begin position="1"/>
        <end position="21"/>
    </location>
</feature>
<dbReference type="Pfam" id="PF18055">
    <property type="entry name" value="RPN6_N"/>
    <property type="match status" value="1"/>
</dbReference>
<feature type="domain" description="PCI" evidence="4">
    <location>
        <begin position="229"/>
        <end position="398"/>
    </location>
</feature>
<reference evidence="5 6" key="1">
    <citation type="submission" date="2018-02" db="EMBL/GenBank/DDBJ databases">
        <title>Genome sequence of the basidiomycete white-rot fungus Phlebia centrifuga.</title>
        <authorList>
            <person name="Granchi Z."/>
            <person name="Peng M."/>
            <person name="de Vries R.P."/>
            <person name="Hilden K."/>
            <person name="Makela M.R."/>
            <person name="Grigoriev I."/>
            <person name="Riley R."/>
        </authorList>
    </citation>
    <scope>NUCLEOTIDE SEQUENCE [LARGE SCALE GENOMIC DNA]</scope>
    <source>
        <strain evidence="5 6">FBCC195</strain>
    </source>
</reference>
<dbReference type="InterPro" id="IPR000717">
    <property type="entry name" value="PCI_dom"/>
</dbReference>
<gene>
    <name evidence="5" type="ORF">PHLCEN_2v9198</name>
</gene>
<evidence type="ECO:0000259" key="4">
    <source>
        <dbReference type="PROSITE" id="PS50250"/>
    </source>
</evidence>
<dbReference type="SMART" id="SM00088">
    <property type="entry name" value="PINT"/>
    <property type="match status" value="1"/>
</dbReference>
<evidence type="ECO:0000313" key="5">
    <source>
        <dbReference type="EMBL" id="PSR75335.1"/>
    </source>
</evidence>
<evidence type="ECO:0000313" key="6">
    <source>
        <dbReference type="Proteomes" id="UP000186601"/>
    </source>
</evidence>
<dbReference type="PROSITE" id="PS50250">
    <property type="entry name" value="PCI"/>
    <property type="match status" value="1"/>
</dbReference>
<dbReference type="PANTHER" id="PTHR10678">
    <property type="entry name" value="26S PROTEASOME NON-ATPASE REGULATORY SUBUNIT 11/COP9 SIGNALOSOME COMPLEX SUBUNIT 2"/>
    <property type="match status" value="1"/>
</dbReference>
<dbReference type="Gene3D" id="1.25.40.570">
    <property type="match status" value="1"/>
</dbReference>
<keyword evidence="2" id="KW-0647">Proteasome</keyword>
<keyword evidence="6" id="KW-1185">Reference proteome</keyword>
<accession>A0A2R6NRJ0</accession>
<dbReference type="InterPro" id="IPR036390">
    <property type="entry name" value="WH_DNA-bd_sf"/>
</dbReference>
<dbReference type="Pfam" id="PF18503">
    <property type="entry name" value="RPN6_C_helix"/>
    <property type="match status" value="1"/>
</dbReference>
<dbReference type="FunFam" id="1.25.40.570:FF:000007">
    <property type="entry name" value="26S proteasome non-ATPase regulatory subunit 11"/>
    <property type="match status" value="1"/>
</dbReference>
<organism evidence="5 6">
    <name type="scientific">Hermanssonia centrifuga</name>
    <dbReference type="NCBI Taxonomy" id="98765"/>
    <lineage>
        <taxon>Eukaryota</taxon>
        <taxon>Fungi</taxon>
        <taxon>Dikarya</taxon>
        <taxon>Basidiomycota</taxon>
        <taxon>Agaricomycotina</taxon>
        <taxon>Agaricomycetes</taxon>
        <taxon>Polyporales</taxon>
        <taxon>Meruliaceae</taxon>
        <taxon>Hermanssonia</taxon>
    </lineage>
</organism>
<evidence type="ECO:0000256" key="1">
    <source>
        <dbReference type="ARBA" id="ARBA00007454"/>
    </source>
</evidence>
<sequence length="428" mass="48208">MSTPSAEESLNEAQKCAGSDPKRAEKIYNEILEQNTEKNATQAENAVVLRHQEIALVKLGELYRDQKNAEGVAEVINKSRAFMSSTAKAKTAKLIRTLLDFFAAIPNSQDVQMTVLKTNIEWAKQEKRIFLKHSLETRLVSLQLETQQYKQAIVLIDTLLTELKRLDDKMILTEVHLLESRVYRGIGNLPKAKAALTSSRTAANSIYCPPHLQAQLDLQSGILHAEDKDYTTAYSYFFETFESLSSQDDPNALGALKYMLLCKVMLNLSEDVTSLLSIKLATKYAQLRDVESMRAIARAHQNRNLADFEKALRDYQNELSSDITIRTHLSALYDTLLEQNLLRIVEPYSVVEVEYVAQQVGQGRQAVELKLSQMILDKIFHGVLDQQRGILLIFDETTADNTYGTAIETLEQVGKVVDSLYAKTVKIA</sequence>
<comment type="caution">
    <text evidence="5">The sequence shown here is derived from an EMBL/GenBank/DDBJ whole genome shotgun (WGS) entry which is preliminary data.</text>
</comment>
<dbReference type="GO" id="GO:0000502">
    <property type="term" value="C:proteasome complex"/>
    <property type="evidence" value="ECO:0007669"/>
    <property type="project" value="UniProtKB-KW"/>
</dbReference>
<dbReference type="Pfam" id="PF01399">
    <property type="entry name" value="PCI"/>
    <property type="match status" value="1"/>
</dbReference>
<dbReference type="EMBL" id="MLYV02000906">
    <property type="protein sequence ID" value="PSR75335.1"/>
    <property type="molecule type" value="Genomic_DNA"/>
</dbReference>
<evidence type="ECO:0000256" key="2">
    <source>
        <dbReference type="ARBA" id="ARBA00022942"/>
    </source>
</evidence>
<dbReference type="InterPro" id="IPR040773">
    <property type="entry name" value="Rpn6_N"/>
</dbReference>
<dbReference type="AlphaFoldDB" id="A0A2R6NRJ0"/>
<dbReference type="SMART" id="SM00753">
    <property type="entry name" value="PAM"/>
    <property type="match status" value="1"/>
</dbReference>
<comment type="similarity">
    <text evidence="1">Belongs to the proteasome subunit S9 family.</text>
</comment>
<dbReference type="GO" id="GO:0030163">
    <property type="term" value="P:protein catabolic process"/>
    <property type="evidence" value="ECO:0007669"/>
    <property type="project" value="UniProtKB-ARBA"/>
</dbReference>
<evidence type="ECO:0000256" key="3">
    <source>
        <dbReference type="SAM" id="MobiDB-lite"/>
    </source>
</evidence>
<feature type="compositionally biased region" description="Polar residues" evidence="3">
    <location>
        <begin position="1"/>
        <end position="12"/>
    </location>
</feature>
<dbReference type="SUPFAM" id="SSF46785">
    <property type="entry name" value="Winged helix' DNA-binding domain"/>
    <property type="match status" value="1"/>
</dbReference>
<dbReference type="OrthoDB" id="1418352at2759"/>
<dbReference type="STRING" id="98765.A0A2R6NRJ0"/>
<protein>
    <recommendedName>
        <fullName evidence="4">PCI domain-containing protein</fullName>
    </recommendedName>
</protein>
<name>A0A2R6NRJ0_9APHY</name>
<dbReference type="InterPro" id="IPR050871">
    <property type="entry name" value="26S_Proteasome/COP9_Components"/>
</dbReference>
<proteinExistence type="inferred from homology"/>
<dbReference type="Proteomes" id="UP000186601">
    <property type="component" value="Unassembled WGS sequence"/>
</dbReference>
<dbReference type="InterPro" id="IPR040780">
    <property type="entry name" value="Rpn6_C_helix"/>
</dbReference>